<dbReference type="AlphaFoldDB" id="A0A1M6TV93"/>
<keyword evidence="5" id="KW-1185">Reference proteome</keyword>
<evidence type="ECO:0000313" key="5">
    <source>
        <dbReference type="Proteomes" id="UP000184452"/>
    </source>
</evidence>
<feature type="transmembrane region" description="Helical" evidence="2">
    <location>
        <begin position="136"/>
        <end position="157"/>
    </location>
</feature>
<organism evidence="4 5">
    <name type="scientific">Nocardiopsis flavescens</name>
    <dbReference type="NCBI Taxonomy" id="758803"/>
    <lineage>
        <taxon>Bacteria</taxon>
        <taxon>Bacillati</taxon>
        <taxon>Actinomycetota</taxon>
        <taxon>Actinomycetes</taxon>
        <taxon>Streptosporangiales</taxon>
        <taxon>Nocardiopsidaceae</taxon>
        <taxon>Nocardiopsis</taxon>
    </lineage>
</organism>
<accession>A0A1M6TV93</accession>
<dbReference type="RefSeq" id="WP_073383261.1">
    <property type="nucleotide sequence ID" value="NZ_FQZK01000025.1"/>
</dbReference>
<evidence type="ECO:0000256" key="2">
    <source>
        <dbReference type="SAM" id="Phobius"/>
    </source>
</evidence>
<evidence type="ECO:0000256" key="1">
    <source>
        <dbReference type="SAM" id="MobiDB-lite"/>
    </source>
</evidence>
<sequence>MTGPEPAPYRLSDGERDEALESLRTAFQEGRLTVDEHEERSTAALHAVTGQDLVPLFGDLPPHLHPASLGASGARPGEIAPAGGGEGPVDLAETGRSVEKKKKKKDDDNLPSVLGWGGFLLFVWGVPTFISGSVTAISIFLGFFCLMVVPGLITALARRRRRGGGRDEIAGG</sequence>
<reference evidence="4 5" key="1">
    <citation type="submission" date="2016-11" db="EMBL/GenBank/DDBJ databases">
        <authorList>
            <person name="Jaros S."/>
            <person name="Januszkiewicz K."/>
            <person name="Wedrychowicz H."/>
        </authorList>
    </citation>
    <scope>NUCLEOTIDE SEQUENCE [LARGE SCALE GENOMIC DNA]</scope>
    <source>
        <strain evidence="4 5">CGMCC 4.5723</strain>
    </source>
</reference>
<dbReference type="Proteomes" id="UP000184452">
    <property type="component" value="Unassembled WGS sequence"/>
</dbReference>
<evidence type="ECO:0000313" key="4">
    <source>
        <dbReference type="EMBL" id="SHK60867.1"/>
    </source>
</evidence>
<feature type="domain" description="DUF1707" evidence="3">
    <location>
        <begin position="10"/>
        <end position="61"/>
    </location>
</feature>
<dbReference type="InterPro" id="IPR012551">
    <property type="entry name" value="DUF1707_SHOCT-like"/>
</dbReference>
<keyword evidence="2" id="KW-0812">Transmembrane</keyword>
<keyword evidence="2" id="KW-0472">Membrane</keyword>
<dbReference type="EMBL" id="FQZK01000025">
    <property type="protein sequence ID" value="SHK60867.1"/>
    <property type="molecule type" value="Genomic_DNA"/>
</dbReference>
<protein>
    <recommendedName>
        <fullName evidence="3">DUF1707 domain-containing protein</fullName>
    </recommendedName>
</protein>
<gene>
    <name evidence="4" type="ORF">SAMN05421803_1252</name>
</gene>
<feature type="transmembrane region" description="Helical" evidence="2">
    <location>
        <begin position="110"/>
        <end position="130"/>
    </location>
</feature>
<dbReference type="OrthoDB" id="3534574at2"/>
<proteinExistence type="predicted"/>
<name>A0A1M6TV93_9ACTN</name>
<dbReference type="Pfam" id="PF08044">
    <property type="entry name" value="DUF1707"/>
    <property type="match status" value="1"/>
</dbReference>
<feature type="region of interest" description="Disordered" evidence="1">
    <location>
        <begin position="65"/>
        <end position="108"/>
    </location>
</feature>
<evidence type="ECO:0000259" key="3">
    <source>
        <dbReference type="Pfam" id="PF08044"/>
    </source>
</evidence>
<keyword evidence="2" id="KW-1133">Transmembrane helix</keyword>
<dbReference type="STRING" id="758803.SAMN05421803_1252"/>